<protein>
    <submittedName>
        <fullName evidence="1">Uncharacterized protein</fullName>
    </submittedName>
</protein>
<comment type="caution">
    <text evidence="1">The sequence shown here is derived from an EMBL/GenBank/DDBJ whole genome shotgun (WGS) entry which is preliminary data.</text>
</comment>
<name>A0A9P6IK05_9FUNG</name>
<evidence type="ECO:0000313" key="2">
    <source>
        <dbReference type="Proteomes" id="UP000749646"/>
    </source>
</evidence>
<reference evidence="1" key="1">
    <citation type="journal article" date="2020" name="Fungal Divers.">
        <title>Resolving the Mortierellaceae phylogeny through synthesis of multi-gene phylogenetics and phylogenomics.</title>
        <authorList>
            <person name="Vandepol N."/>
            <person name="Liber J."/>
            <person name="Desiro A."/>
            <person name="Na H."/>
            <person name="Kennedy M."/>
            <person name="Barry K."/>
            <person name="Grigoriev I.V."/>
            <person name="Miller A.N."/>
            <person name="O'Donnell K."/>
            <person name="Stajich J.E."/>
            <person name="Bonito G."/>
        </authorList>
    </citation>
    <scope>NUCLEOTIDE SEQUENCE</scope>
    <source>
        <strain evidence="1">MES-2147</strain>
    </source>
</reference>
<organism evidence="1 2">
    <name type="scientific">Modicella reniformis</name>
    <dbReference type="NCBI Taxonomy" id="1440133"/>
    <lineage>
        <taxon>Eukaryota</taxon>
        <taxon>Fungi</taxon>
        <taxon>Fungi incertae sedis</taxon>
        <taxon>Mucoromycota</taxon>
        <taxon>Mortierellomycotina</taxon>
        <taxon>Mortierellomycetes</taxon>
        <taxon>Mortierellales</taxon>
        <taxon>Mortierellaceae</taxon>
        <taxon>Modicella</taxon>
    </lineage>
</organism>
<sequence>MVLLEGKVQSNRNFQIWDDRTKLGQEMKLALDSILMLLPKDDVCVVGILVREPLVEFYAMRIRAEGTYIMHRFAVCYIPAEAMNMLPMITMMEAFRYALAKVEDTVAAIRHVKVRPSLNPKIPLSWLRPSFKKPKMRLIPDNVCTLAK</sequence>
<dbReference type="Proteomes" id="UP000749646">
    <property type="component" value="Unassembled WGS sequence"/>
</dbReference>
<proteinExistence type="predicted"/>
<accession>A0A9P6IK05</accession>
<keyword evidence="2" id="KW-1185">Reference proteome</keyword>
<gene>
    <name evidence="1" type="ORF">BGZ65_006560</name>
</gene>
<evidence type="ECO:0000313" key="1">
    <source>
        <dbReference type="EMBL" id="KAF9927865.1"/>
    </source>
</evidence>
<dbReference type="EMBL" id="JAAAHW010010293">
    <property type="protein sequence ID" value="KAF9927865.1"/>
    <property type="molecule type" value="Genomic_DNA"/>
</dbReference>
<dbReference type="AlphaFoldDB" id="A0A9P6IK05"/>
<dbReference type="OrthoDB" id="2443381at2759"/>